<feature type="non-terminal residue" evidence="1">
    <location>
        <position position="1"/>
    </location>
</feature>
<proteinExistence type="predicted"/>
<dbReference type="EMBL" id="DF838161">
    <property type="protein sequence ID" value="GAT42649.1"/>
    <property type="molecule type" value="Genomic_DNA"/>
</dbReference>
<gene>
    <name evidence="1" type="ORF">MCHLO_00358</name>
</gene>
<evidence type="ECO:0000313" key="1">
    <source>
        <dbReference type="EMBL" id="GAT42649.1"/>
    </source>
</evidence>
<organism evidence="1 2">
    <name type="scientific">Mycena chlorophos</name>
    <name type="common">Agaric fungus</name>
    <name type="synonym">Agaricus chlorophos</name>
    <dbReference type="NCBI Taxonomy" id="658473"/>
    <lineage>
        <taxon>Eukaryota</taxon>
        <taxon>Fungi</taxon>
        <taxon>Dikarya</taxon>
        <taxon>Basidiomycota</taxon>
        <taxon>Agaricomycotina</taxon>
        <taxon>Agaricomycetes</taxon>
        <taxon>Agaricomycetidae</taxon>
        <taxon>Agaricales</taxon>
        <taxon>Marasmiineae</taxon>
        <taxon>Mycenaceae</taxon>
        <taxon>Mycena</taxon>
    </lineage>
</organism>
<reference evidence="1" key="1">
    <citation type="submission" date="2014-09" db="EMBL/GenBank/DDBJ databases">
        <title>Genome sequence of the luminous mushroom Mycena chlorophos for searching fungal bioluminescence genes.</title>
        <authorList>
            <person name="Tanaka Y."/>
            <person name="Kasuga D."/>
            <person name="Oba Y."/>
            <person name="Hase S."/>
            <person name="Sato K."/>
            <person name="Oba Y."/>
            <person name="Sakakibara Y."/>
        </authorList>
    </citation>
    <scope>NUCLEOTIDE SEQUENCE</scope>
</reference>
<dbReference type="Proteomes" id="UP000815677">
    <property type="component" value="Unassembled WGS sequence"/>
</dbReference>
<feature type="non-terminal residue" evidence="1">
    <location>
        <position position="226"/>
    </location>
</feature>
<name>A0ABQ0KUQ9_MYCCL</name>
<sequence length="226" mass="26108">MLTEMPAGTKHQVCFWHAIRIVRGRLCVLGRRPAPYDAEAAFRLFDWIDRDFVPIAQLDPSLQTPERLQVAQSLIPRFKLYLNGQSIAAPARPKLFIKINGKSNSSDNELDTLLEKMDDEDECLDEDLSDIDVDVDNRDTIDRVNCPDSWLEPGETAFAENRSYVFCNAPHRPQLLHMFIGHVCEHPLLPDRHGRYRSAAEIYRDAVHAMYTFCFQRGLREVWGYM</sequence>
<accession>A0ABQ0KUQ9</accession>
<keyword evidence="2" id="KW-1185">Reference proteome</keyword>
<evidence type="ECO:0000313" key="2">
    <source>
        <dbReference type="Proteomes" id="UP000815677"/>
    </source>
</evidence>
<protein>
    <submittedName>
        <fullName evidence="1">Uncharacterized protein</fullName>
    </submittedName>
</protein>